<evidence type="ECO:0000256" key="2">
    <source>
        <dbReference type="PROSITE-ProRule" id="PRU00169"/>
    </source>
</evidence>
<sequence length="265" mass="28516">MPATAVSQAVVHQLPFLRRYARALCGDQIAGDEVVKAVLEVIVADPRVIPDVTDLRVRLYQLFHKVWMSAGSLSAPAEDAETDIQRRVSQLPAEDRQALLLVAMEGFTLAEAAMVLGRDDSQTAALVDQARLAMAQQESTRVLVIEDEPIIGLDIANIVESMGHRVVGIAATRAEAEAMALEKKPGLVLADIQLADGSSGIDAARSILAGADIPIVFITAYPERLLTGQRPEPTYLVTKPFAVDTVKVTIAQALFFRQAQPVAAE</sequence>
<dbReference type="InterPro" id="IPR053866">
    <property type="entry name" value="PhyR_sigma2"/>
</dbReference>
<dbReference type="NCBIfam" id="NF006623">
    <property type="entry name" value="PRK09191.1"/>
    <property type="match status" value="1"/>
</dbReference>
<dbReference type="Gene3D" id="1.20.140.160">
    <property type="match status" value="1"/>
</dbReference>
<dbReference type="InterPro" id="IPR013324">
    <property type="entry name" value="RNA_pol_sigma_r3/r4-like"/>
</dbReference>
<accession>Q2RP65</accession>
<dbReference type="PANTHER" id="PTHR44591">
    <property type="entry name" value="STRESS RESPONSE REGULATOR PROTEIN 1"/>
    <property type="match status" value="1"/>
</dbReference>
<dbReference type="SUPFAM" id="SSF52172">
    <property type="entry name" value="CheY-like"/>
    <property type="match status" value="1"/>
</dbReference>
<feature type="modified residue" description="4-aspartylphosphate" evidence="2">
    <location>
        <position position="191"/>
    </location>
</feature>
<dbReference type="InterPro" id="IPR011006">
    <property type="entry name" value="CheY-like_superfamily"/>
</dbReference>
<feature type="domain" description="Response regulatory" evidence="3">
    <location>
        <begin position="141"/>
        <end position="254"/>
    </location>
</feature>
<dbReference type="EMBL" id="CP000230">
    <property type="protein sequence ID" value="ABC24080.1"/>
    <property type="molecule type" value="Genomic_DNA"/>
</dbReference>
<dbReference type="KEGG" id="rru:Rru_A3285"/>
<gene>
    <name evidence="4" type="ordered locus">Rru_A3285</name>
</gene>
<dbReference type="PROSITE" id="PS50110">
    <property type="entry name" value="RESPONSE_REGULATORY"/>
    <property type="match status" value="1"/>
</dbReference>
<dbReference type="InterPro" id="IPR053867">
    <property type="entry name" value="PhyR_sigma4"/>
</dbReference>
<dbReference type="PIRSF" id="PIRSF036400">
    <property type="entry name" value="RR_Ctr_UCP036400"/>
    <property type="match status" value="1"/>
</dbReference>
<dbReference type="Pfam" id="PF22029">
    <property type="entry name" value="PhyR_sigma2"/>
    <property type="match status" value="1"/>
</dbReference>
<evidence type="ECO:0000259" key="3">
    <source>
        <dbReference type="PROSITE" id="PS50110"/>
    </source>
</evidence>
<reference evidence="4 5" key="1">
    <citation type="journal article" date="2011" name="Stand. Genomic Sci.">
        <title>Complete genome sequence of Rhodospirillum rubrum type strain (S1).</title>
        <authorList>
            <person name="Munk A.C."/>
            <person name="Copeland A."/>
            <person name="Lucas S."/>
            <person name="Lapidus A."/>
            <person name="Del Rio T.G."/>
            <person name="Barry K."/>
            <person name="Detter J.C."/>
            <person name="Hammon N."/>
            <person name="Israni S."/>
            <person name="Pitluck S."/>
            <person name="Brettin T."/>
            <person name="Bruce D."/>
            <person name="Han C."/>
            <person name="Tapia R."/>
            <person name="Gilna P."/>
            <person name="Schmutz J."/>
            <person name="Larimer F."/>
            <person name="Land M."/>
            <person name="Kyrpides N.C."/>
            <person name="Mavromatis K."/>
            <person name="Richardson P."/>
            <person name="Rohde M."/>
            <person name="Goker M."/>
            <person name="Klenk H.P."/>
            <person name="Zhang Y."/>
            <person name="Roberts G.P."/>
            <person name="Reslewic S."/>
            <person name="Schwartz D.C."/>
        </authorList>
    </citation>
    <scope>NUCLEOTIDE SEQUENCE [LARGE SCALE GENOMIC DNA]</scope>
    <source>
        <strain evidence="5">ATCC 11170 / ATH 1.1.1 / DSM 467 / LMG 4362 / NCIMB 8255 / S1</strain>
    </source>
</reference>
<dbReference type="SUPFAM" id="SSF88659">
    <property type="entry name" value="Sigma3 and sigma4 domains of RNA polymerase sigma factors"/>
    <property type="match status" value="1"/>
</dbReference>
<dbReference type="PATRIC" id="fig|269796.9.peg.3403"/>
<dbReference type="InterPro" id="IPR050595">
    <property type="entry name" value="Bact_response_regulator"/>
</dbReference>
<dbReference type="eggNOG" id="COG0784">
    <property type="taxonomic scope" value="Bacteria"/>
</dbReference>
<dbReference type="STRING" id="269796.Rru_A3285"/>
<organism evidence="4 5">
    <name type="scientific">Rhodospirillum rubrum (strain ATCC 11170 / ATH 1.1.1 / DSM 467 / LMG 4362 / NCIMB 8255 / S1)</name>
    <dbReference type="NCBI Taxonomy" id="269796"/>
    <lineage>
        <taxon>Bacteria</taxon>
        <taxon>Pseudomonadati</taxon>
        <taxon>Pseudomonadota</taxon>
        <taxon>Alphaproteobacteria</taxon>
        <taxon>Rhodospirillales</taxon>
        <taxon>Rhodospirillaceae</taxon>
        <taxon>Rhodospirillum</taxon>
    </lineage>
</organism>
<dbReference type="CDD" id="cd17540">
    <property type="entry name" value="REC_PhyR"/>
    <property type="match status" value="1"/>
</dbReference>
<keyword evidence="1 2" id="KW-0597">Phosphoprotein</keyword>
<protein>
    <submittedName>
        <fullName evidence="4">Response regulator receiver domain protein (CheY)</fullName>
    </submittedName>
</protein>
<dbReference type="RefSeq" id="WP_011391033.1">
    <property type="nucleotide sequence ID" value="NC_007643.1"/>
</dbReference>
<dbReference type="DNASU" id="3836732"/>
<dbReference type="HOGENOM" id="CLU_089963_0_0_5"/>
<proteinExistence type="predicted"/>
<dbReference type="EnsemblBacteria" id="ABC24080">
    <property type="protein sequence ID" value="ABC24080"/>
    <property type="gene ID" value="Rru_A3285"/>
</dbReference>
<name>Q2RP65_RHORT</name>
<keyword evidence="5" id="KW-1185">Reference proteome</keyword>
<evidence type="ECO:0000313" key="4">
    <source>
        <dbReference type="EMBL" id="ABC24080.1"/>
    </source>
</evidence>
<dbReference type="PANTHER" id="PTHR44591:SF20">
    <property type="entry name" value="PROTEIN PILH"/>
    <property type="match status" value="1"/>
</dbReference>
<dbReference type="AlphaFoldDB" id="Q2RP65"/>
<dbReference type="PhylomeDB" id="Q2RP65"/>
<dbReference type="InterPro" id="IPR014605">
    <property type="entry name" value="Sig_resp-reg_PhyR"/>
</dbReference>
<dbReference type="Proteomes" id="UP000001929">
    <property type="component" value="Chromosome"/>
</dbReference>
<dbReference type="GO" id="GO:0000160">
    <property type="term" value="P:phosphorelay signal transduction system"/>
    <property type="evidence" value="ECO:0007669"/>
    <property type="project" value="InterPro"/>
</dbReference>
<dbReference type="Pfam" id="PF22233">
    <property type="entry name" value="PhyR_sigma-like"/>
    <property type="match status" value="1"/>
</dbReference>
<dbReference type="InterPro" id="IPR001789">
    <property type="entry name" value="Sig_transdc_resp-reg_receiver"/>
</dbReference>
<evidence type="ECO:0000256" key="1">
    <source>
        <dbReference type="ARBA" id="ARBA00022553"/>
    </source>
</evidence>
<dbReference type="SMART" id="SM00448">
    <property type="entry name" value="REC"/>
    <property type="match status" value="1"/>
</dbReference>
<evidence type="ECO:0000313" key="5">
    <source>
        <dbReference type="Proteomes" id="UP000001929"/>
    </source>
</evidence>
<dbReference type="Pfam" id="PF00072">
    <property type="entry name" value="Response_reg"/>
    <property type="match status" value="1"/>
</dbReference>
<dbReference type="Gene3D" id="3.40.50.2300">
    <property type="match status" value="1"/>
</dbReference>